<evidence type="ECO:0000256" key="1">
    <source>
        <dbReference type="SAM" id="Phobius"/>
    </source>
</evidence>
<organism evidence="2 3">
    <name type="scientific">Panagrolaimus davidi</name>
    <dbReference type="NCBI Taxonomy" id="227884"/>
    <lineage>
        <taxon>Eukaryota</taxon>
        <taxon>Metazoa</taxon>
        <taxon>Ecdysozoa</taxon>
        <taxon>Nematoda</taxon>
        <taxon>Chromadorea</taxon>
        <taxon>Rhabditida</taxon>
        <taxon>Tylenchina</taxon>
        <taxon>Panagrolaimomorpha</taxon>
        <taxon>Panagrolaimoidea</taxon>
        <taxon>Panagrolaimidae</taxon>
        <taxon>Panagrolaimus</taxon>
    </lineage>
</organism>
<dbReference type="AlphaFoldDB" id="A0A914PJ94"/>
<keyword evidence="1" id="KW-1133">Transmembrane helix</keyword>
<sequence>MTFKFKVVSWQHPVPNGNITGYFDLRLPTWLNGAQGLTSSKQMLGQLRIFIEALIVLLVLTGYREAIVKFIKFTYFILRNPRKVFQQFKPNVSQTKVTVIGSKSK</sequence>
<proteinExistence type="predicted"/>
<keyword evidence="1" id="KW-0472">Membrane</keyword>
<feature type="transmembrane region" description="Helical" evidence="1">
    <location>
        <begin position="45"/>
        <end position="63"/>
    </location>
</feature>
<evidence type="ECO:0000313" key="3">
    <source>
        <dbReference type="WBParaSite" id="PDA_v2.g18452.t1"/>
    </source>
</evidence>
<keyword evidence="2" id="KW-1185">Reference proteome</keyword>
<accession>A0A914PJ94</accession>
<protein>
    <submittedName>
        <fullName evidence="3">Uncharacterized protein</fullName>
    </submittedName>
</protein>
<evidence type="ECO:0000313" key="2">
    <source>
        <dbReference type="Proteomes" id="UP000887578"/>
    </source>
</evidence>
<dbReference type="Proteomes" id="UP000887578">
    <property type="component" value="Unplaced"/>
</dbReference>
<name>A0A914PJ94_9BILA</name>
<reference evidence="3" key="1">
    <citation type="submission" date="2022-11" db="UniProtKB">
        <authorList>
            <consortium name="WormBaseParasite"/>
        </authorList>
    </citation>
    <scope>IDENTIFICATION</scope>
</reference>
<keyword evidence="1" id="KW-0812">Transmembrane</keyword>
<dbReference type="WBParaSite" id="PDA_v2.g18452.t1">
    <property type="protein sequence ID" value="PDA_v2.g18452.t1"/>
    <property type="gene ID" value="PDA_v2.g18452"/>
</dbReference>